<protein>
    <submittedName>
        <fullName evidence="2">DUF559 domain-containing protein</fullName>
    </submittedName>
</protein>
<evidence type="ECO:0000259" key="1">
    <source>
        <dbReference type="Pfam" id="PF04480"/>
    </source>
</evidence>
<gene>
    <name evidence="2" type="ORF">G7071_02980</name>
</gene>
<dbReference type="KEGG" id="npi:G7071_02980"/>
<dbReference type="EMBL" id="CP049866">
    <property type="protein sequence ID" value="QIK74546.1"/>
    <property type="molecule type" value="Genomic_DNA"/>
</dbReference>
<dbReference type="Pfam" id="PF04480">
    <property type="entry name" value="DUF559"/>
    <property type="match status" value="1"/>
</dbReference>
<feature type="domain" description="DUF559" evidence="1">
    <location>
        <begin position="223"/>
        <end position="281"/>
    </location>
</feature>
<organism evidence="2 3">
    <name type="scientific">Nocardioides piscis</name>
    <dbReference type="NCBI Taxonomy" id="2714938"/>
    <lineage>
        <taxon>Bacteria</taxon>
        <taxon>Bacillati</taxon>
        <taxon>Actinomycetota</taxon>
        <taxon>Actinomycetes</taxon>
        <taxon>Propionibacteriales</taxon>
        <taxon>Nocardioidaceae</taxon>
        <taxon>Nocardioides</taxon>
    </lineage>
</organism>
<dbReference type="Proteomes" id="UP000502035">
    <property type="component" value="Chromosome"/>
</dbReference>
<evidence type="ECO:0000313" key="3">
    <source>
        <dbReference type="Proteomes" id="UP000502035"/>
    </source>
</evidence>
<dbReference type="AlphaFoldDB" id="A0A6G7YCZ6"/>
<accession>A0A6G7YCZ6</accession>
<name>A0A6G7YCZ6_9ACTN</name>
<dbReference type="InterPro" id="IPR007569">
    <property type="entry name" value="DUF559"/>
</dbReference>
<dbReference type="RefSeq" id="WP_166314732.1">
    <property type="nucleotide sequence ID" value="NZ_CP049866.1"/>
</dbReference>
<dbReference type="InterPro" id="IPR011335">
    <property type="entry name" value="Restrct_endonuc-II-like"/>
</dbReference>
<proteinExistence type="predicted"/>
<keyword evidence="3" id="KW-1185">Reference proteome</keyword>
<evidence type="ECO:0000313" key="2">
    <source>
        <dbReference type="EMBL" id="QIK74546.1"/>
    </source>
</evidence>
<sequence>MDLDTRRPFPRWRGLRAGIPRATLDGPGYRRLLHGVLVDSDVAVTPTIRAQAALVCFFAHAFASHSSVARMWGVPVPPLPGEHVTVPTVGERLRRQGVTVHVRPGAVPVSIDGVLVSSLPDLFVELAELLPLVELVVVGDWMVRRKGVTPARLVRAASGAPGVAGRLARQAAAHVRKDVDSPMESRLRMLLVLAGIPEPTVNLTIRDVDGQPVRRFDLSWPGARVIVEYDGRHHVERVEQWEADLTRRDAIDDTGWRILVVVASGVYKDPARTVGRVHSVLRARGLPGLPLRPREDWRAHFPGQADYL</sequence>
<dbReference type="SUPFAM" id="SSF52980">
    <property type="entry name" value="Restriction endonuclease-like"/>
    <property type="match status" value="1"/>
</dbReference>
<reference evidence="2 3" key="1">
    <citation type="submission" date="2020-03" db="EMBL/GenBank/DDBJ databases">
        <title>Nocardioides sp. nov., isolated from fish.</title>
        <authorList>
            <person name="Hyun D.-W."/>
            <person name="Bae J.-W."/>
        </authorList>
    </citation>
    <scope>NUCLEOTIDE SEQUENCE [LARGE SCALE GENOMIC DNA]</scope>
    <source>
        <strain evidence="2 3">HDW12A</strain>
    </source>
</reference>